<evidence type="ECO:0000313" key="2">
    <source>
        <dbReference type="Proteomes" id="UP000030752"/>
    </source>
</evidence>
<dbReference type="HOGENOM" id="CLU_1008375_0_0_1"/>
<dbReference type="InParanoid" id="W2S6E0"/>
<dbReference type="RefSeq" id="XP_008715334.1">
    <property type="nucleotide sequence ID" value="XM_008717112.1"/>
</dbReference>
<dbReference type="Proteomes" id="UP000030752">
    <property type="component" value="Unassembled WGS sequence"/>
</dbReference>
<keyword evidence="2" id="KW-1185">Reference proteome</keyword>
<dbReference type="AlphaFoldDB" id="W2S6E0"/>
<dbReference type="EMBL" id="KB822718">
    <property type="protein sequence ID" value="ETN43598.1"/>
    <property type="molecule type" value="Genomic_DNA"/>
</dbReference>
<dbReference type="GeneID" id="19970096"/>
<dbReference type="VEuPathDB" id="FungiDB:HMPREF1541_02757"/>
<accession>W2S6E0</accession>
<protein>
    <submittedName>
        <fullName evidence="1">Uncharacterized protein</fullName>
    </submittedName>
</protein>
<gene>
    <name evidence="1" type="ORF">HMPREF1541_02757</name>
</gene>
<evidence type="ECO:0000313" key="1">
    <source>
        <dbReference type="EMBL" id="ETN43598.1"/>
    </source>
</evidence>
<proteinExistence type="predicted"/>
<sequence>MSNFFDLPVEIRFMIYGHVVRDAKLKFLPSSPITVPSAQPIYAESRPLFYHAARLDVTAILDENTGVLRVPSTDTIEASGKGAVINLDPSLLQHIKLDQFKLAGQGTKQFIKSLTSLQSLTYTGLDTYLCWTQDFYESHNSTWDLDSDCGSDCGSDCDGDCGCTPNPFNEFLLDYLKMEVNDSPHKIVGRCCDPGSAQDHEEDCLGEKPIRKFVAAWDWNDRPFKLVAEVTFDDYGKSVFAEIYSMVDLDSKMMRIFSSLEPDNVLGEFKVDGLKY</sequence>
<reference evidence="1 2" key="1">
    <citation type="submission" date="2013-03" db="EMBL/GenBank/DDBJ databases">
        <title>The Genome Sequence of Phialophora europaea CBS 101466.</title>
        <authorList>
            <consortium name="The Broad Institute Genomics Platform"/>
            <person name="Cuomo C."/>
            <person name="de Hoog S."/>
            <person name="Gorbushina A."/>
            <person name="Walker B."/>
            <person name="Young S.K."/>
            <person name="Zeng Q."/>
            <person name="Gargeya S."/>
            <person name="Fitzgerald M."/>
            <person name="Haas B."/>
            <person name="Abouelleil A."/>
            <person name="Allen A.W."/>
            <person name="Alvarado L."/>
            <person name="Arachchi H.M."/>
            <person name="Berlin A.M."/>
            <person name="Chapman S.B."/>
            <person name="Gainer-Dewar J."/>
            <person name="Goldberg J."/>
            <person name="Griggs A."/>
            <person name="Gujja S."/>
            <person name="Hansen M."/>
            <person name="Howarth C."/>
            <person name="Imamovic A."/>
            <person name="Ireland A."/>
            <person name="Larimer J."/>
            <person name="McCowan C."/>
            <person name="Murphy C."/>
            <person name="Pearson M."/>
            <person name="Poon T.W."/>
            <person name="Priest M."/>
            <person name="Roberts A."/>
            <person name="Saif S."/>
            <person name="Shea T."/>
            <person name="Sisk P."/>
            <person name="Sykes S."/>
            <person name="Wortman J."/>
            <person name="Nusbaum C."/>
            <person name="Birren B."/>
        </authorList>
    </citation>
    <scope>NUCLEOTIDE SEQUENCE [LARGE SCALE GENOMIC DNA]</scope>
    <source>
        <strain evidence="1 2">CBS 101466</strain>
    </source>
</reference>
<name>W2S6E0_CYPE1</name>
<organism evidence="1 2">
    <name type="scientific">Cyphellophora europaea (strain CBS 101466)</name>
    <name type="common">Phialophora europaea</name>
    <dbReference type="NCBI Taxonomy" id="1220924"/>
    <lineage>
        <taxon>Eukaryota</taxon>
        <taxon>Fungi</taxon>
        <taxon>Dikarya</taxon>
        <taxon>Ascomycota</taxon>
        <taxon>Pezizomycotina</taxon>
        <taxon>Eurotiomycetes</taxon>
        <taxon>Chaetothyriomycetidae</taxon>
        <taxon>Chaetothyriales</taxon>
        <taxon>Cyphellophoraceae</taxon>
        <taxon>Cyphellophora</taxon>
    </lineage>
</organism>